<dbReference type="Proteomes" id="UP000051515">
    <property type="component" value="Unassembled WGS sequence"/>
</dbReference>
<dbReference type="EMBL" id="AZDY01000038">
    <property type="protein sequence ID" value="KRK82484.1"/>
    <property type="molecule type" value="Genomic_DNA"/>
</dbReference>
<dbReference type="STRING" id="1423788.FC78_GL002493"/>
<dbReference type="AlphaFoldDB" id="A0A0R1KN35"/>
<proteinExistence type="predicted"/>
<dbReference type="OrthoDB" id="2306834at2"/>
<protein>
    <recommendedName>
        <fullName evidence="3">WxL domain-containing protein</fullName>
    </recommendedName>
</protein>
<evidence type="ECO:0000313" key="1">
    <source>
        <dbReference type="EMBL" id="KRK82484.1"/>
    </source>
</evidence>
<gene>
    <name evidence="1" type="ORF">FC78_GL002493</name>
</gene>
<accession>A0A0R1KN35</accession>
<evidence type="ECO:0000313" key="2">
    <source>
        <dbReference type="Proteomes" id="UP000051515"/>
    </source>
</evidence>
<comment type="caution">
    <text evidence="1">The sequence shown here is derived from an EMBL/GenBank/DDBJ whole genome shotgun (WGS) entry which is preliminary data.</text>
</comment>
<dbReference type="PATRIC" id="fig|1423788.3.peg.2564"/>
<sequence>MNYHKLWHNLLPTIMFFLTLTIFSMCTTNVHAIVDFSSVAPSNDDVLKAAPNGMKIGNLFEYPTDYSGSKDTKNSVQILEGGGSNPNPVDVIQMTGAQDNAVGSIWGRMTNPDDSTESYNYFDLTKEQTITGWIYVGPTFNVSGDGIALVLQNDDRGINAIGRYYKKAGLLSFIDPEKNYAASGESLGVYGGTSSPATVSNATEFAGNAIQNSFALEFDSFNNSSSSAGLSNGKEQFNDKKTDDLFDGLYDSHLTQETKGQHVAWAYPGDPDTYVQKMALTYYFFGMHHHNVIFNATIGGYDSLTGATGKDAWHHFTFTYKPDKDDSNYGYINYVYNDRETDGTVKPYHTWDKRPRDIDDPIKIDLRKFNLKDGQTKIRWGFTSSTGSPNSLPGYNDIILEKIPAIANVTDASSLYDVTQDRAIKDLDRRDTNPTDSDSDYTVDDGDKLAFNYNLKYTSGAIGTGDITTELQLPQHVLYQNDSNNRIGEITYPDDPDSVTYISASQLTTSKNADGDEVQTLNLDLGALSKKSTEVNIKIYGTANAPISNTLTSTTVSPEHTSYKSDYYNADVMSYGFKITNQKLQIVAAKDSETQKVKSTDDFKLEGTASYLFSSKFSGDDLSAYGEIFDANGKTTNMKSTWTVPVAKDATTGDYSLDVPKGTLDPGDYKIKVYLTDSQGLVSNTVTYNITVTDSELVITPDKTDITVNDNKPVTLSGSYKYSDDSQFKDEDATKTYEITNPDGTVHKITKTVAHDKKIDITLKPIAYDKPVTQTLDDYLKNPAEDNVLAEGKNTVKVTVQDGKYASASTTITVNVPKLTPKITAKSNDLTVLGPSGNIYFPMDFTYDSDYALNYHDLTGVFTVDNQTPINLKLPNPTEAQTSSFDMSFNLSGDQLKLPTDKDTSVVSVYFTDPYGRKTNTETFNLKILAKALELDFNNYRFKTIDPKSFKPGYINRSGDWKLNVTSYKAGWTLSAKAGNLDYAATDEQSDLSMAFVNKDNLATPLNMDPVIAKDSSLAAHTVDISNQWSSDNGILLKANTVPRAGDYKGRVNWNLTESL</sequence>
<organism evidence="1 2">
    <name type="scientific">Companilactobacillus bobalius DSM 19674</name>
    <dbReference type="NCBI Taxonomy" id="1423788"/>
    <lineage>
        <taxon>Bacteria</taxon>
        <taxon>Bacillati</taxon>
        <taxon>Bacillota</taxon>
        <taxon>Bacilli</taxon>
        <taxon>Lactobacillales</taxon>
        <taxon>Lactobacillaceae</taxon>
        <taxon>Companilactobacillus</taxon>
        <taxon>Companilactobacillus bobalius</taxon>
    </lineage>
</organism>
<evidence type="ECO:0008006" key="3">
    <source>
        <dbReference type="Google" id="ProtNLM"/>
    </source>
</evidence>
<keyword evidence="2" id="KW-1185">Reference proteome</keyword>
<reference evidence="1 2" key="1">
    <citation type="journal article" date="2015" name="Genome Announc.">
        <title>Expanding the biotechnology potential of lactobacilli through comparative genomics of 213 strains and associated genera.</title>
        <authorList>
            <person name="Sun Z."/>
            <person name="Harris H.M."/>
            <person name="McCann A."/>
            <person name="Guo C."/>
            <person name="Argimon S."/>
            <person name="Zhang W."/>
            <person name="Yang X."/>
            <person name="Jeffery I.B."/>
            <person name="Cooney J.C."/>
            <person name="Kagawa T.F."/>
            <person name="Liu W."/>
            <person name="Song Y."/>
            <person name="Salvetti E."/>
            <person name="Wrobel A."/>
            <person name="Rasinkangas P."/>
            <person name="Parkhill J."/>
            <person name="Rea M.C."/>
            <person name="O'Sullivan O."/>
            <person name="Ritari J."/>
            <person name="Douillard F.P."/>
            <person name="Paul Ross R."/>
            <person name="Yang R."/>
            <person name="Briner A.E."/>
            <person name="Felis G.E."/>
            <person name="de Vos W.M."/>
            <person name="Barrangou R."/>
            <person name="Klaenhammer T.R."/>
            <person name="Caufield P.W."/>
            <person name="Cui Y."/>
            <person name="Zhang H."/>
            <person name="O'Toole P.W."/>
        </authorList>
    </citation>
    <scope>NUCLEOTIDE SEQUENCE [LARGE SCALE GENOMIC DNA]</scope>
    <source>
        <strain evidence="1 2">DSM 19674</strain>
    </source>
</reference>
<name>A0A0R1KN35_9LACO</name>
<dbReference type="RefSeq" id="WP_056953568.1">
    <property type="nucleotide sequence ID" value="NZ_AZDY01000038.1"/>
</dbReference>